<dbReference type="AlphaFoldDB" id="A0A177HIE9"/>
<evidence type="ECO:0000256" key="1">
    <source>
        <dbReference type="SAM" id="MobiDB-lite"/>
    </source>
</evidence>
<sequence length="123" mass="13324">MHRGLFHGPSRVHHEDPVGDVRHHPQIMGDEHDGGAEAFPQGLQDLEDARLDGDVEGGRRLVGDEHGRVAGDADGDHYALPHAAAELVRVLVDALPGRRDAHQVQEFDGTRACLLLRQALVAA</sequence>
<keyword evidence="3" id="KW-1185">Reference proteome</keyword>
<evidence type="ECO:0000313" key="3">
    <source>
        <dbReference type="Proteomes" id="UP000077381"/>
    </source>
</evidence>
<name>A0A177HIE9_9ACTN</name>
<proteinExistence type="predicted"/>
<dbReference type="EMBL" id="LOHS01000126">
    <property type="protein sequence ID" value="OAH10685.1"/>
    <property type="molecule type" value="Genomic_DNA"/>
</dbReference>
<evidence type="ECO:0000313" key="2">
    <source>
        <dbReference type="EMBL" id="OAH10685.1"/>
    </source>
</evidence>
<dbReference type="AntiFam" id="ANF00095">
    <property type="entry name" value="Shadow ORF (opposite ABC transporters)"/>
</dbReference>
<feature type="region of interest" description="Disordered" evidence="1">
    <location>
        <begin position="1"/>
        <end position="40"/>
    </location>
</feature>
<comment type="caution">
    <text evidence="2">The sequence shown here is derived from an EMBL/GenBank/DDBJ whole genome shotgun (WGS) entry which is preliminary data.</text>
</comment>
<gene>
    <name evidence="2" type="ORF">STSP_60070</name>
</gene>
<dbReference type="Proteomes" id="UP000077381">
    <property type="component" value="Unassembled WGS sequence"/>
</dbReference>
<feature type="compositionally biased region" description="Basic and acidic residues" evidence="1">
    <location>
        <begin position="12"/>
        <end position="35"/>
    </location>
</feature>
<accession>A0A177HIE9</accession>
<protein>
    <submittedName>
        <fullName evidence="2">Uncharacterized protein</fullName>
    </submittedName>
</protein>
<organism evidence="2 3">
    <name type="scientific">Streptomyces jeddahensis</name>
    <dbReference type="NCBI Taxonomy" id="1716141"/>
    <lineage>
        <taxon>Bacteria</taxon>
        <taxon>Bacillati</taxon>
        <taxon>Actinomycetota</taxon>
        <taxon>Actinomycetes</taxon>
        <taxon>Kitasatosporales</taxon>
        <taxon>Streptomycetaceae</taxon>
        <taxon>Streptomyces</taxon>
    </lineage>
</organism>
<reference evidence="2 3" key="1">
    <citation type="submission" date="2015-12" db="EMBL/GenBank/DDBJ databases">
        <title>Genome sequence of Streptomyces sp. G25.</title>
        <authorList>
            <person name="Poehlein A."/>
            <person name="Roettig A."/>
            <person name="Hiessl S."/>
            <person name="Hauschild P."/>
            <person name="Schauer J."/>
            <person name="Madkour M.H."/>
            <person name="Al-Ansari A.M."/>
            <person name="Almakishah N.H."/>
            <person name="Steinbuechel A."/>
            <person name="Daniel R."/>
        </authorList>
    </citation>
    <scope>NUCLEOTIDE SEQUENCE [LARGE SCALE GENOMIC DNA]</scope>
    <source>
        <strain evidence="3">G25(2015)</strain>
    </source>
</reference>
<dbReference type="AntiFam" id="ANF00142">
    <property type="entry name" value="Shadow ORF (opposite yadG)"/>
</dbReference>